<evidence type="ECO:0000256" key="1">
    <source>
        <dbReference type="SAM" id="Coils"/>
    </source>
</evidence>
<dbReference type="GO" id="GO:0003700">
    <property type="term" value="F:DNA-binding transcription factor activity"/>
    <property type="evidence" value="ECO:0007669"/>
    <property type="project" value="InterPro"/>
</dbReference>
<dbReference type="CDD" id="cd14703">
    <property type="entry name" value="bZIP_plant_RF2"/>
    <property type="match status" value="1"/>
</dbReference>
<evidence type="ECO:0000313" key="4">
    <source>
        <dbReference type="Proteomes" id="UP001327560"/>
    </source>
</evidence>
<dbReference type="EMBL" id="CP136896">
    <property type="protein sequence ID" value="WOL12734.1"/>
    <property type="molecule type" value="Genomic_DNA"/>
</dbReference>
<keyword evidence="4" id="KW-1185">Reference proteome</keyword>
<evidence type="ECO:0000256" key="2">
    <source>
        <dbReference type="SAM" id="MobiDB-lite"/>
    </source>
</evidence>
<dbReference type="PANTHER" id="PTHR46835">
    <property type="entry name" value="BASIC-LEUCINE ZIPPER (BZIP) TRANSCRIPTION FACTOR FAMILY PROTEIN-RELATED"/>
    <property type="match status" value="1"/>
</dbReference>
<gene>
    <name evidence="3" type="ORF">Cni_G21501</name>
</gene>
<feature type="compositionally biased region" description="Pro residues" evidence="2">
    <location>
        <begin position="1"/>
        <end position="11"/>
    </location>
</feature>
<dbReference type="Proteomes" id="UP001327560">
    <property type="component" value="Chromosome 7"/>
</dbReference>
<dbReference type="AlphaFoldDB" id="A0AAQ3QIR8"/>
<proteinExistence type="predicted"/>
<dbReference type="PANTHER" id="PTHR46835:SF4">
    <property type="entry name" value="B-ZIP PROTEIN"/>
    <property type="match status" value="1"/>
</dbReference>
<keyword evidence="1" id="KW-0175">Coiled coil</keyword>
<feature type="compositionally biased region" description="Polar residues" evidence="2">
    <location>
        <begin position="28"/>
        <end position="40"/>
    </location>
</feature>
<feature type="coiled-coil region" evidence="1">
    <location>
        <begin position="234"/>
        <end position="268"/>
    </location>
</feature>
<protein>
    <submittedName>
        <fullName evidence="3">Basic leucine zipper 6</fullName>
    </submittedName>
</protein>
<sequence>MSWPAPLPPRSPFHSRGLPRRALDSAPYSPQNDNHRFPSNSHVLDEQPLWLDDLLTDHEIRPRGISLRRSSSDPVALLEVATSIHGPISPVYQEDALSDCLVYEPTEADADTQIGNRFESGSCIYGPNSPRQKSKLADSESSMMAAFLENVPSNQLQYLSNYPSTCVINQSQEKEDDYTPSAISESEKISRMCAGQRSRIRKHQHISELERTVDMLQTLGADLAAKVASLFQYRLALSVENKKLRQQIASLQQEKTIMDGQHQSLKKEAEKLRMISGRHRRSKSAAPCVELAPTAVDPSSVNWQALEFGKLNLGGS</sequence>
<organism evidence="3 4">
    <name type="scientific">Canna indica</name>
    <name type="common">Indian-shot</name>
    <dbReference type="NCBI Taxonomy" id="4628"/>
    <lineage>
        <taxon>Eukaryota</taxon>
        <taxon>Viridiplantae</taxon>
        <taxon>Streptophyta</taxon>
        <taxon>Embryophyta</taxon>
        <taxon>Tracheophyta</taxon>
        <taxon>Spermatophyta</taxon>
        <taxon>Magnoliopsida</taxon>
        <taxon>Liliopsida</taxon>
        <taxon>Zingiberales</taxon>
        <taxon>Cannaceae</taxon>
        <taxon>Canna</taxon>
    </lineage>
</organism>
<feature type="region of interest" description="Disordered" evidence="2">
    <location>
        <begin position="1"/>
        <end position="40"/>
    </location>
</feature>
<name>A0AAQ3QIR8_9LILI</name>
<evidence type="ECO:0000313" key="3">
    <source>
        <dbReference type="EMBL" id="WOL12734.1"/>
    </source>
</evidence>
<dbReference type="InterPro" id="IPR044797">
    <property type="entry name" value="At4g06598-like"/>
</dbReference>
<dbReference type="GO" id="GO:0005634">
    <property type="term" value="C:nucleus"/>
    <property type="evidence" value="ECO:0007669"/>
    <property type="project" value="UniProtKB-ARBA"/>
</dbReference>
<reference evidence="3 4" key="1">
    <citation type="submission" date="2023-10" db="EMBL/GenBank/DDBJ databases">
        <title>Chromosome-scale genome assembly provides insights into flower coloration mechanisms of Canna indica.</title>
        <authorList>
            <person name="Li C."/>
        </authorList>
    </citation>
    <scope>NUCLEOTIDE SEQUENCE [LARGE SCALE GENOMIC DNA]</scope>
    <source>
        <tissue evidence="3">Flower</tissue>
    </source>
</reference>
<dbReference type="InterPro" id="IPR044759">
    <property type="entry name" value="bZIP_RF2"/>
</dbReference>
<accession>A0AAQ3QIR8</accession>